<keyword evidence="3" id="KW-1185">Reference proteome</keyword>
<dbReference type="InterPro" id="IPR035986">
    <property type="entry name" value="PKD_dom_sf"/>
</dbReference>
<dbReference type="CDD" id="cd00146">
    <property type="entry name" value="PKD"/>
    <property type="match status" value="1"/>
</dbReference>
<proteinExistence type="predicted"/>
<dbReference type="InterPro" id="IPR013783">
    <property type="entry name" value="Ig-like_fold"/>
</dbReference>
<dbReference type="PROSITE" id="PS50093">
    <property type="entry name" value="PKD"/>
    <property type="match status" value="1"/>
</dbReference>
<feature type="domain" description="PKD" evidence="1">
    <location>
        <begin position="62"/>
        <end position="129"/>
    </location>
</feature>
<dbReference type="STRING" id="1048983.EL17_05425"/>
<gene>
    <name evidence="2" type="ORF">EL17_05425</name>
</gene>
<accession>A0A074L5N3</accession>
<name>A0A074L5N3_9BACT</name>
<dbReference type="OrthoDB" id="9765926at2"/>
<sequence length="891" mass="97560">MKPPVKLLTFSFLIILLSLYIGEVVGETLYYLNKPNAALVEHQIEGPEAVCLNSAFVFEEYSTSGAPGDTFFWSMRDETGFEISNQRGATVSIPYTSEGNFTITLRVARGENPNFDTKSINVLVERGPTFILPPDVILCGSENVSLTALDPDDPQLGNVTIEWFDEAGNAVGTGNTILTNIKGRYQVTITSAACSIDGFTFVGPSIEVELNQTENNVCLGQNVTFTPDVPVNGMWAYQKSDQLVRTEIGEFFELTLDTDALDGPGEYTIYFSVEDRERPGCSVEEQRNLTVTEAVNLIISDITNAESCDNPNGSFKINGGTGLQSIQVFGPQGSIFNDGPIADDTFVENLWPGIYTVIAESTGCITSTTVSIDNLNPDDAVPFTVSPNDQTCSDTGINPGMVTITLEEFSPDMNVSLINVAGGAIRASFVNEPVVTLNAPAGDYLIEVSDADNCVSISSQPYSVGGAAQVNFSIPPSIRACESYNLLPISTQSLQYTLTGPNGQNIPFENGGFTLTTSGTYEILGFSQDSDSPLCPNLKVFEVEINEQIEFEYSMRQIDCLGNQLYTAELNDLDPSTVFIRWLDSDQSTILGRDLVFFPTENKTYYLDVQPRASSQCPAAPIPFEVMSVQTSVDVVIEGSPFCGLNDPLTTLSVNTDFDAVESIEWYYIDEDGFSLLLNNPGNQATIDVPFEGTYEVVVRSDIYCELGRATYDVGRILDIRLGISAKQFICIEENQYNTLNPGEFEIYEWSRDGNVISTDPIFTPRAPGQYGLYIVDFNGCEVSTTFEVEDICAQLISMPNAMVSGDPERDFRIFANPAISEIEVFVFNKLGELIYYCQSPNNPNSDAICIWDGFVNGTKLMVGTYPVTIKYKIPGTTLSDQVNKFIVVPK</sequence>
<organism evidence="2 3">
    <name type="scientific">Anditalea andensis</name>
    <dbReference type="NCBI Taxonomy" id="1048983"/>
    <lineage>
        <taxon>Bacteria</taxon>
        <taxon>Pseudomonadati</taxon>
        <taxon>Bacteroidota</taxon>
        <taxon>Cytophagia</taxon>
        <taxon>Cytophagales</taxon>
        <taxon>Cytophagaceae</taxon>
        <taxon>Anditalea</taxon>
    </lineage>
</organism>
<comment type="caution">
    <text evidence="2">The sequence shown here is derived from an EMBL/GenBank/DDBJ whole genome shotgun (WGS) entry which is preliminary data.</text>
</comment>
<dbReference type="eggNOG" id="COG3291">
    <property type="taxonomic scope" value="Bacteria"/>
</dbReference>
<dbReference type="Proteomes" id="UP000027821">
    <property type="component" value="Unassembled WGS sequence"/>
</dbReference>
<dbReference type="EMBL" id="JMIH01000014">
    <property type="protein sequence ID" value="KEO75113.1"/>
    <property type="molecule type" value="Genomic_DNA"/>
</dbReference>
<reference evidence="2 3" key="1">
    <citation type="submission" date="2014-04" db="EMBL/GenBank/DDBJ databases">
        <title>Characterization and application of a salt tolerant electro-active bacterium.</title>
        <authorList>
            <person name="Yang L."/>
            <person name="Wei S."/>
            <person name="Tay Q.X.M."/>
        </authorList>
    </citation>
    <scope>NUCLEOTIDE SEQUENCE [LARGE SCALE GENOMIC DNA]</scope>
    <source>
        <strain evidence="2 3">LY1</strain>
    </source>
</reference>
<dbReference type="SUPFAM" id="SSF49299">
    <property type="entry name" value="PKD domain"/>
    <property type="match status" value="1"/>
</dbReference>
<dbReference type="InterPro" id="IPR000601">
    <property type="entry name" value="PKD_dom"/>
</dbReference>
<protein>
    <recommendedName>
        <fullName evidence="1">PKD domain-containing protein</fullName>
    </recommendedName>
</protein>
<dbReference type="Gene3D" id="2.60.40.10">
    <property type="entry name" value="Immunoglobulins"/>
    <property type="match status" value="1"/>
</dbReference>
<evidence type="ECO:0000259" key="1">
    <source>
        <dbReference type="PROSITE" id="PS50093"/>
    </source>
</evidence>
<evidence type="ECO:0000313" key="3">
    <source>
        <dbReference type="Proteomes" id="UP000027821"/>
    </source>
</evidence>
<dbReference type="AlphaFoldDB" id="A0A074L5N3"/>
<evidence type="ECO:0000313" key="2">
    <source>
        <dbReference type="EMBL" id="KEO75113.1"/>
    </source>
</evidence>
<dbReference type="RefSeq" id="WP_035071673.1">
    <property type="nucleotide sequence ID" value="NZ_JMIH01000014.1"/>
</dbReference>